<dbReference type="AlphaFoldDB" id="A0A2T6ZGL6"/>
<accession>A0A2T6ZGL6</accession>
<evidence type="ECO:0000313" key="1">
    <source>
        <dbReference type="EMBL" id="PUU74622.1"/>
    </source>
</evidence>
<name>A0A2T6ZGL6_TUBBO</name>
<dbReference type="EMBL" id="NESQ01000286">
    <property type="protein sequence ID" value="PUU74622.1"/>
    <property type="molecule type" value="Genomic_DNA"/>
</dbReference>
<dbReference type="Proteomes" id="UP000244722">
    <property type="component" value="Unassembled WGS sequence"/>
</dbReference>
<keyword evidence="2" id="KW-1185">Reference proteome</keyword>
<reference evidence="1 2" key="1">
    <citation type="submission" date="2017-04" db="EMBL/GenBank/DDBJ databases">
        <title>Draft genome sequence of Tuber borchii Vittad., a whitish edible truffle.</title>
        <authorList>
            <consortium name="DOE Joint Genome Institute"/>
            <person name="Murat C."/>
            <person name="Kuo A."/>
            <person name="Barry K.W."/>
            <person name="Clum A."/>
            <person name="Dockter R.B."/>
            <person name="Fauchery L."/>
            <person name="Iotti M."/>
            <person name="Kohler A."/>
            <person name="Labutti K."/>
            <person name="Lindquist E.A."/>
            <person name="Lipzen A."/>
            <person name="Ohm R.A."/>
            <person name="Wang M."/>
            <person name="Grigoriev I.V."/>
            <person name="Zambonelli A."/>
            <person name="Martin F.M."/>
        </authorList>
    </citation>
    <scope>NUCLEOTIDE SEQUENCE [LARGE SCALE GENOMIC DNA]</scope>
    <source>
        <strain evidence="1 2">Tbo3840</strain>
    </source>
</reference>
<proteinExistence type="predicted"/>
<evidence type="ECO:0000313" key="2">
    <source>
        <dbReference type="Proteomes" id="UP000244722"/>
    </source>
</evidence>
<organism evidence="1 2">
    <name type="scientific">Tuber borchii</name>
    <name type="common">White truffle</name>
    <dbReference type="NCBI Taxonomy" id="42251"/>
    <lineage>
        <taxon>Eukaryota</taxon>
        <taxon>Fungi</taxon>
        <taxon>Dikarya</taxon>
        <taxon>Ascomycota</taxon>
        <taxon>Pezizomycotina</taxon>
        <taxon>Pezizomycetes</taxon>
        <taxon>Pezizales</taxon>
        <taxon>Tuberaceae</taxon>
        <taxon>Tuber</taxon>
    </lineage>
</organism>
<comment type="caution">
    <text evidence="1">The sequence shown here is derived from an EMBL/GenBank/DDBJ whole genome shotgun (WGS) entry which is preliminary data.</text>
</comment>
<gene>
    <name evidence="1" type="ORF">B9Z19DRAFT_422711</name>
</gene>
<protein>
    <submittedName>
        <fullName evidence="1">Uncharacterized protein</fullName>
    </submittedName>
</protein>
<sequence length="158" mass="17605">MWCGSSSRPALYGAVYQMPFVPVKKSRTIRFPPSLSNISPYHAIPPSSSSTRNHPLPLTYSYIGLASSYSYTEQTISTAFPFVLNAHTALTPFEYHTQGTRTLSCHRSFSCYRSSKHSDRRLSQLLPSPSSTLSRTAQLLPIFYPLCPIHIALRGTCS</sequence>